<name>A0A1I5XS42_9PSED</name>
<dbReference type="EMBL" id="FOWX01000075">
    <property type="protein sequence ID" value="SFQ34753.1"/>
    <property type="molecule type" value="Genomic_DNA"/>
</dbReference>
<feature type="non-terminal residue" evidence="1">
    <location>
        <position position="1"/>
    </location>
</feature>
<organism evidence="1 2">
    <name type="scientific">Pseudomonas borbori</name>
    <dbReference type="NCBI Taxonomy" id="289003"/>
    <lineage>
        <taxon>Bacteria</taxon>
        <taxon>Pseudomonadati</taxon>
        <taxon>Pseudomonadota</taxon>
        <taxon>Gammaproteobacteria</taxon>
        <taxon>Pseudomonadales</taxon>
        <taxon>Pseudomonadaceae</taxon>
        <taxon>Pseudomonas</taxon>
    </lineage>
</organism>
<evidence type="ECO:0000313" key="2">
    <source>
        <dbReference type="Proteomes" id="UP000198784"/>
    </source>
</evidence>
<dbReference type="AlphaFoldDB" id="A0A1I5XS42"/>
<evidence type="ECO:0000313" key="1">
    <source>
        <dbReference type="EMBL" id="SFQ34753.1"/>
    </source>
</evidence>
<keyword evidence="2" id="KW-1185">Reference proteome</keyword>
<reference evidence="2" key="1">
    <citation type="submission" date="2016-10" db="EMBL/GenBank/DDBJ databases">
        <authorList>
            <person name="Varghese N."/>
            <person name="Submissions S."/>
        </authorList>
    </citation>
    <scope>NUCLEOTIDE SEQUENCE [LARGE SCALE GENOMIC DNA]</scope>
    <source>
        <strain evidence="2">DSM 17834</strain>
    </source>
</reference>
<proteinExistence type="predicted"/>
<accession>A0A1I5XS42</accession>
<protein>
    <submittedName>
        <fullName evidence="1">Uncharacterized protein</fullName>
    </submittedName>
</protein>
<dbReference type="Proteomes" id="UP000198784">
    <property type="component" value="Unassembled WGS sequence"/>
</dbReference>
<sequence>RKFHASSMRKLLQNSRSNAIRRVEWEFLHSLGQKRTASNINIVV</sequence>
<gene>
    <name evidence="1" type="ORF">SAMN05216190_1756</name>
</gene>